<dbReference type="OrthoDB" id="10376916at2759"/>
<organism evidence="1 2">
    <name type="scientific">Cochliobolus carbonum (strain 26-R-13)</name>
    <name type="common">Maize leaf spot fungus</name>
    <name type="synonym">Bipolaris zeicola</name>
    <dbReference type="NCBI Taxonomy" id="930089"/>
    <lineage>
        <taxon>Eukaryota</taxon>
        <taxon>Fungi</taxon>
        <taxon>Dikarya</taxon>
        <taxon>Ascomycota</taxon>
        <taxon>Pezizomycotina</taxon>
        <taxon>Dothideomycetes</taxon>
        <taxon>Pleosporomycetidae</taxon>
        <taxon>Pleosporales</taxon>
        <taxon>Pleosporineae</taxon>
        <taxon>Pleosporaceae</taxon>
        <taxon>Bipolaris</taxon>
    </lineage>
</organism>
<proteinExistence type="predicted"/>
<name>W6YAY9_COCC2</name>
<gene>
    <name evidence="1" type="ORF">COCCADRAFT_98085</name>
</gene>
<accession>W6YAY9</accession>
<dbReference type="Proteomes" id="UP000053841">
    <property type="component" value="Unassembled WGS sequence"/>
</dbReference>
<feature type="non-terminal residue" evidence="1">
    <location>
        <position position="1"/>
    </location>
</feature>
<reference evidence="1 2" key="1">
    <citation type="journal article" date="2013" name="PLoS Genet.">
        <title>Comparative genome structure, secondary metabolite, and effector coding capacity across Cochliobolus pathogens.</title>
        <authorList>
            <person name="Condon B.J."/>
            <person name="Leng Y."/>
            <person name="Wu D."/>
            <person name="Bushley K.E."/>
            <person name="Ohm R.A."/>
            <person name="Otillar R."/>
            <person name="Martin J."/>
            <person name="Schackwitz W."/>
            <person name="Grimwood J."/>
            <person name="MohdZainudin N."/>
            <person name="Xue C."/>
            <person name="Wang R."/>
            <person name="Manning V.A."/>
            <person name="Dhillon B."/>
            <person name="Tu Z.J."/>
            <person name="Steffenson B.J."/>
            <person name="Salamov A."/>
            <person name="Sun H."/>
            <person name="Lowry S."/>
            <person name="LaButti K."/>
            <person name="Han J."/>
            <person name="Copeland A."/>
            <person name="Lindquist E."/>
            <person name="Barry K."/>
            <person name="Schmutz J."/>
            <person name="Baker S.E."/>
            <person name="Ciuffetti L.M."/>
            <person name="Grigoriev I.V."/>
            <person name="Zhong S."/>
            <person name="Turgeon B.G."/>
        </authorList>
    </citation>
    <scope>NUCLEOTIDE SEQUENCE [LARGE SCALE GENOMIC DNA]</scope>
    <source>
        <strain evidence="1 2">26-R-13</strain>
    </source>
</reference>
<sequence>VCGNHGSRRASQSERCPTSADAMLKLYRENTATLGGGIAECKARTRVVITLCVTGICSLF</sequence>
<protein>
    <submittedName>
        <fullName evidence="1">Uncharacterized protein</fullName>
    </submittedName>
</protein>
<dbReference type="KEGG" id="bze:COCCADRAFT_98085"/>
<dbReference type="RefSeq" id="XP_007713019.1">
    <property type="nucleotide sequence ID" value="XM_007714829.1"/>
</dbReference>
<dbReference type="GeneID" id="19154500"/>
<evidence type="ECO:0000313" key="2">
    <source>
        <dbReference type="Proteomes" id="UP000053841"/>
    </source>
</evidence>
<evidence type="ECO:0000313" key="1">
    <source>
        <dbReference type="EMBL" id="EUC32654.1"/>
    </source>
</evidence>
<keyword evidence="2" id="KW-1185">Reference proteome</keyword>
<dbReference type="AlphaFoldDB" id="W6YAY9"/>
<dbReference type="HOGENOM" id="CLU_2947981_0_0_1"/>
<dbReference type="EMBL" id="KI964627">
    <property type="protein sequence ID" value="EUC32654.1"/>
    <property type="molecule type" value="Genomic_DNA"/>
</dbReference>